<feature type="transmembrane region" description="Helical" evidence="2">
    <location>
        <begin position="330"/>
        <end position="347"/>
    </location>
</feature>
<dbReference type="GO" id="GO:0016747">
    <property type="term" value="F:acyltransferase activity, transferring groups other than amino-acyl groups"/>
    <property type="evidence" value="ECO:0007669"/>
    <property type="project" value="InterPro"/>
</dbReference>
<feature type="compositionally biased region" description="Low complexity" evidence="1">
    <location>
        <begin position="462"/>
        <end position="473"/>
    </location>
</feature>
<feature type="compositionally biased region" description="Low complexity" evidence="1">
    <location>
        <begin position="653"/>
        <end position="666"/>
    </location>
</feature>
<feature type="domain" description="Acyltransferase 3" evidence="3">
    <location>
        <begin position="31"/>
        <end position="378"/>
    </location>
</feature>
<feature type="transmembrane region" description="Helical" evidence="2">
    <location>
        <begin position="233"/>
        <end position="253"/>
    </location>
</feature>
<sequence length="687" mass="74160">MKNIATGRSASAPDTAARMNRAPGGELRPLTGLRIVAAVWVVAFHFHFTALPGVADVSALLGPLVTQGSLGVDLFFVLSGFVIAYTYLDVLGPRLRLREARRFVWARAARMWPAYFLVFNLFGVWMVARSMFGSDPSEVAFQAVQPTLSWGEWLQQVFLVQMWNRPFLDGASWVGPTWSISAEWLAYLLFPLTALVFFRLRRLPVVVLALGAVALMAPMAAAFVLVGSPYYPFSWLVRIVCGFSAGVLTLLVVRRLRSSERNRRIASVLAGIAIAGILAALVASVVAGVGAVGLVALLFPVLVGALALADRGPARFLASRPMVHGGRISYALYLVHIPMFEVFWLALRRAGGEGFLAAGSMSAHLVGLGVLVATIPAAHLLFVLVEKPARVWMRDLPGRRRAPAPEAVAAEDAGAEHQDDRWDNDRARLDPVTALLPRLSLEPVDSARARLDPPTTRLPMQARPAPARPVHPATELPRQHEPAHDTPQPLGPVPAQRFDTAEWVLDRLHAARDAGHGDDHEGDRLAGNLMAAARLRATPVGDLFDPAARAEHVREVQERSDRALSVPAPTTSELSDPQLTGAGLPVRARTRTRKETREERAGALLTADPETDPSPEGTAVPGPRADAGGPHGGSRTGVERCGRGRGRHSAHDSAATPIVATAAASVRGGNPMRRRRRPTHGLHYRDS</sequence>
<keyword evidence="5" id="KW-1185">Reference proteome</keyword>
<feature type="transmembrane region" description="Helical" evidence="2">
    <location>
        <begin position="289"/>
        <end position="309"/>
    </location>
</feature>
<name>A0A4Q7UP80_PSEST</name>
<feature type="transmembrane region" description="Helical" evidence="2">
    <location>
        <begin position="265"/>
        <end position="283"/>
    </location>
</feature>
<comment type="caution">
    <text evidence="4">The sequence shown here is derived from an EMBL/GenBank/DDBJ whole genome shotgun (WGS) entry which is preliminary data.</text>
</comment>
<organism evidence="4 5">
    <name type="scientific">Pseudonocardia sediminis</name>
    <dbReference type="NCBI Taxonomy" id="1397368"/>
    <lineage>
        <taxon>Bacteria</taxon>
        <taxon>Bacillati</taxon>
        <taxon>Actinomycetota</taxon>
        <taxon>Actinomycetes</taxon>
        <taxon>Pseudonocardiales</taxon>
        <taxon>Pseudonocardiaceae</taxon>
        <taxon>Pseudonocardia</taxon>
    </lineage>
</organism>
<dbReference type="GO" id="GO:0009103">
    <property type="term" value="P:lipopolysaccharide biosynthetic process"/>
    <property type="evidence" value="ECO:0007669"/>
    <property type="project" value="TreeGrafter"/>
</dbReference>
<dbReference type="PANTHER" id="PTHR23028:SF53">
    <property type="entry name" value="ACYL_TRANSF_3 DOMAIN-CONTAINING PROTEIN"/>
    <property type="match status" value="1"/>
</dbReference>
<feature type="transmembrane region" description="Helical" evidence="2">
    <location>
        <begin position="27"/>
        <end position="48"/>
    </location>
</feature>
<feature type="region of interest" description="Disordered" evidence="1">
    <location>
        <begin position="402"/>
        <end position="424"/>
    </location>
</feature>
<dbReference type="InterPro" id="IPR002656">
    <property type="entry name" value="Acyl_transf_3_dom"/>
</dbReference>
<keyword evidence="2" id="KW-0472">Membrane</keyword>
<feature type="transmembrane region" description="Helical" evidence="2">
    <location>
        <begin position="367"/>
        <end position="385"/>
    </location>
</feature>
<evidence type="ECO:0000313" key="4">
    <source>
        <dbReference type="EMBL" id="RZT83385.1"/>
    </source>
</evidence>
<dbReference type="GO" id="GO:0016020">
    <property type="term" value="C:membrane"/>
    <property type="evidence" value="ECO:0007669"/>
    <property type="project" value="TreeGrafter"/>
</dbReference>
<dbReference type="Pfam" id="PF01757">
    <property type="entry name" value="Acyl_transf_3"/>
    <property type="match status" value="1"/>
</dbReference>
<dbReference type="PANTHER" id="PTHR23028">
    <property type="entry name" value="ACETYLTRANSFERASE"/>
    <property type="match status" value="1"/>
</dbReference>
<keyword evidence="2" id="KW-0812">Transmembrane</keyword>
<evidence type="ECO:0000256" key="1">
    <source>
        <dbReference type="SAM" id="MobiDB-lite"/>
    </source>
</evidence>
<feature type="transmembrane region" description="Helical" evidence="2">
    <location>
        <begin position="205"/>
        <end position="227"/>
    </location>
</feature>
<feature type="region of interest" description="Disordered" evidence="1">
    <location>
        <begin position="552"/>
        <end position="687"/>
    </location>
</feature>
<feature type="region of interest" description="Disordered" evidence="1">
    <location>
        <begin position="445"/>
        <end position="494"/>
    </location>
</feature>
<dbReference type="InterPro" id="IPR050879">
    <property type="entry name" value="Acyltransferase_3"/>
</dbReference>
<feature type="transmembrane region" description="Helical" evidence="2">
    <location>
        <begin position="68"/>
        <end position="88"/>
    </location>
</feature>
<feature type="transmembrane region" description="Helical" evidence="2">
    <location>
        <begin position="178"/>
        <end position="198"/>
    </location>
</feature>
<protein>
    <submittedName>
        <fullName evidence="4">Peptidoglycan/LPS O-acetylase OafA/YrhL</fullName>
    </submittedName>
</protein>
<proteinExistence type="predicted"/>
<feature type="region of interest" description="Disordered" evidence="1">
    <location>
        <begin position="1"/>
        <end position="20"/>
    </location>
</feature>
<feature type="transmembrane region" description="Helical" evidence="2">
    <location>
        <begin position="109"/>
        <end position="128"/>
    </location>
</feature>
<dbReference type="Proteomes" id="UP000291591">
    <property type="component" value="Unassembled WGS sequence"/>
</dbReference>
<evidence type="ECO:0000256" key="2">
    <source>
        <dbReference type="SAM" id="Phobius"/>
    </source>
</evidence>
<feature type="compositionally biased region" description="Polar residues" evidence="1">
    <location>
        <begin position="568"/>
        <end position="578"/>
    </location>
</feature>
<evidence type="ECO:0000259" key="3">
    <source>
        <dbReference type="Pfam" id="PF01757"/>
    </source>
</evidence>
<evidence type="ECO:0000313" key="5">
    <source>
        <dbReference type="Proteomes" id="UP000291591"/>
    </source>
</evidence>
<dbReference type="EMBL" id="SHKL01000001">
    <property type="protein sequence ID" value="RZT83385.1"/>
    <property type="molecule type" value="Genomic_DNA"/>
</dbReference>
<dbReference type="AlphaFoldDB" id="A0A4Q7UP80"/>
<gene>
    <name evidence="4" type="ORF">EV383_0187</name>
</gene>
<feature type="compositionally biased region" description="Basic residues" evidence="1">
    <location>
        <begin position="672"/>
        <end position="687"/>
    </location>
</feature>
<reference evidence="4 5" key="1">
    <citation type="submission" date="2019-02" db="EMBL/GenBank/DDBJ databases">
        <title>Sequencing the genomes of 1000 actinobacteria strains.</title>
        <authorList>
            <person name="Klenk H.-P."/>
        </authorList>
    </citation>
    <scope>NUCLEOTIDE SEQUENCE [LARGE SCALE GENOMIC DNA]</scope>
    <source>
        <strain evidence="4 5">DSM 45779</strain>
    </source>
</reference>
<accession>A0A4Q7UP80</accession>
<feature type="compositionally biased region" description="Basic and acidic residues" evidence="1">
    <location>
        <begin position="414"/>
        <end position="424"/>
    </location>
</feature>
<feature type="compositionally biased region" description="Basic and acidic residues" evidence="1">
    <location>
        <begin position="552"/>
        <end position="562"/>
    </location>
</feature>
<keyword evidence="2" id="KW-1133">Transmembrane helix</keyword>